<organism evidence="2 3">
    <name type="scientific">Leptospira soteropolitanensis</name>
    <dbReference type="NCBI Taxonomy" id="2950025"/>
    <lineage>
        <taxon>Bacteria</taxon>
        <taxon>Pseudomonadati</taxon>
        <taxon>Spirochaetota</taxon>
        <taxon>Spirochaetia</taxon>
        <taxon>Leptospirales</taxon>
        <taxon>Leptospiraceae</taxon>
        <taxon>Leptospira</taxon>
    </lineage>
</organism>
<dbReference type="GO" id="GO:0032259">
    <property type="term" value="P:methylation"/>
    <property type="evidence" value="ECO:0007669"/>
    <property type="project" value="UniProtKB-KW"/>
</dbReference>
<keyword evidence="2" id="KW-0808">Transferase</keyword>
<reference evidence="2 4" key="1">
    <citation type="submission" date="2022-06" db="EMBL/GenBank/DDBJ databases">
        <title>Leptospira isolates from biofilms formed at urban environments.</title>
        <authorList>
            <person name="Ribeiro P.S."/>
            <person name="Sousa T."/>
            <person name="Carvalho N."/>
            <person name="Aburjaile F."/>
            <person name="Neves F."/>
            <person name="Oliveira D."/>
            <person name="Blanco L."/>
            <person name="Lima J."/>
            <person name="Costa F."/>
            <person name="Brenig B."/>
            <person name="Soares S."/>
            <person name="Ramos R."/>
            <person name="Goes-Neto A."/>
            <person name="Matiuzzi M."/>
            <person name="Azevedo V."/>
            <person name="Ristow P."/>
        </authorList>
    </citation>
    <scope>NUCLEOTIDE SEQUENCE</scope>
    <source>
        <strain evidence="1 4">VSF19</strain>
        <strain evidence="2">VSF20</strain>
    </source>
</reference>
<evidence type="ECO:0000313" key="2">
    <source>
        <dbReference type="EMBL" id="MCW7530195.1"/>
    </source>
</evidence>
<accession>A0AAW5VCJ0</accession>
<gene>
    <name evidence="1" type="ORF">ND861_04975</name>
    <name evidence="2" type="ORF">ND862_08250</name>
</gene>
<dbReference type="AlphaFoldDB" id="A0AAW5VCJ0"/>
<name>A0AAW5VCJ0_9LEPT</name>
<comment type="caution">
    <text evidence="2">The sequence shown here is derived from an EMBL/GenBank/DDBJ whole genome shotgun (WGS) entry which is preliminary data.</text>
</comment>
<evidence type="ECO:0000313" key="4">
    <source>
        <dbReference type="Proteomes" id="UP001208912"/>
    </source>
</evidence>
<dbReference type="SUPFAM" id="SSF53335">
    <property type="entry name" value="S-adenosyl-L-methionine-dependent methyltransferases"/>
    <property type="match status" value="1"/>
</dbReference>
<evidence type="ECO:0000313" key="1">
    <source>
        <dbReference type="EMBL" id="MCW7525691.1"/>
    </source>
</evidence>
<dbReference type="Gene3D" id="3.40.50.150">
    <property type="entry name" value="Vaccinia Virus protein VP39"/>
    <property type="match status" value="1"/>
</dbReference>
<dbReference type="EMBL" id="JAMQPM010000002">
    <property type="protein sequence ID" value="MCW7525691.1"/>
    <property type="molecule type" value="Genomic_DNA"/>
</dbReference>
<protein>
    <submittedName>
        <fullName evidence="2">Methyltransferase</fullName>
    </submittedName>
</protein>
<keyword evidence="4" id="KW-1185">Reference proteome</keyword>
<sequence>MRNQFFNNGKKMDVGVPMTDAIWDSYLPKKFQLLSSFQWTPIPVIERTWKYLSLEKEITSIMDLGSGVGKFCIHLSILSNHSINIWGVEDREDLVTLSESLKELWNTSEVTFKNVNFLDQFPYGHSHYYCFNPLYETMKGSHSIDSSKIKSANQFLMDLEVLKKKLYQLSSGTKLITYHGFGGSFLSGFRIVLKEEISGGEFLIWEKE</sequence>
<proteinExistence type="predicted"/>
<keyword evidence="2" id="KW-0489">Methyltransferase</keyword>
<dbReference type="InterPro" id="IPR029063">
    <property type="entry name" value="SAM-dependent_MTases_sf"/>
</dbReference>
<dbReference type="Proteomes" id="UP001208540">
    <property type="component" value="Unassembled WGS sequence"/>
</dbReference>
<dbReference type="EMBL" id="JAMQPL010000002">
    <property type="protein sequence ID" value="MCW7530195.1"/>
    <property type="molecule type" value="Genomic_DNA"/>
</dbReference>
<dbReference type="RefSeq" id="WP_265351014.1">
    <property type="nucleotide sequence ID" value="NZ_JAMQPL010000002.1"/>
</dbReference>
<dbReference type="GO" id="GO:0008168">
    <property type="term" value="F:methyltransferase activity"/>
    <property type="evidence" value="ECO:0007669"/>
    <property type="project" value="UniProtKB-KW"/>
</dbReference>
<evidence type="ECO:0000313" key="3">
    <source>
        <dbReference type="Proteomes" id="UP001208540"/>
    </source>
</evidence>
<dbReference type="Proteomes" id="UP001208912">
    <property type="component" value="Unassembled WGS sequence"/>
</dbReference>